<dbReference type="GO" id="GO:0016787">
    <property type="term" value="F:hydrolase activity"/>
    <property type="evidence" value="ECO:0007669"/>
    <property type="project" value="UniProtKB-KW"/>
</dbReference>
<organism evidence="2 3">
    <name type="scientific">Leifsonia shinshuensis</name>
    <dbReference type="NCBI Taxonomy" id="150026"/>
    <lineage>
        <taxon>Bacteria</taxon>
        <taxon>Bacillati</taxon>
        <taxon>Actinomycetota</taxon>
        <taxon>Actinomycetes</taxon>
        <taxon>Micrococcales</taxon>
        <taxon>Microbacteriaceae</taxon>
        <taxon>Leifsonia</taxon>
    </lineage>
</organism>
<dbReference type="InterPro" id="IPR036866">
    <property type="entry name" value="RibonucZ/Hydroxyglut_hydro"/>
</dbReference>
<dbReference type="Gene3D" id="3.60.15.10">
    <property type="entry name" value="Ribonuclease Z/Hydroxyacylglutathione hydrolase-like"/>
    <property type="match status" value="1"/>
</dbReference>
<protein>
    <submittedName>
        <fullName evidence="2">MBL fold metallo-hydrolase</fullName>
    </submittedName>
</protein>
<evidence type="ECO:0000259" key="1">
    <source>
        <dbReference type="SMART" id="SM00849"/>
    </source>
</evidence>
<dbReference type="RefSeq" id="WP_185278026.1">
    <property type="nucleotide sequence ID" value="NZ_CP043641.1"/>
</dbReference>
<sequence>MTSTRAAEPIAPGVRRVRVPMPPGTGLPFSNAYLIEDADGAVHVIDPGSPTAEAREALRAALGAAPVASMVLTHLHADHSGGAAALAHDTGASVLVHERERAALGLIAAGFPAPDLEAWGVPAERRPELLAAAAIPTEPAAELVDAVITGVLADGQLLDIPGRRLRVVGTPGHTDGHLCLHDEEAGLLLTGDHVLPTVNSGLGLGGPTATNPVADYLASLDRVAQLDRGDLRALPGHEDPFGGLRERCAELAAHQLRRAEEVAAHPAGTVWEAAGTLTWTGGWDGLAGFTLLSALRQTAQHREFVARRV</sequence>
<evidence type="ECO:0000313" key="3">
    <source>
        <dbReference type="Proteomes" id="UP000515511"/>
    </source>
</evidence>
<evidence type="ECO:0000313" key="2">
    <source>
        <dbReference type="EMBL" id="QNE34855.1"/>
    </source>
</evidence>
<dbReference type="PANTHER" id="PTHR42951">
    <property type="entry name" value="METALLO-BETA-LACTAMASE DOMAIN-CONTAINING"/>
    <property type="match status" value="1"/>
</dbReference>
<name>A0A7G6Y8P0_9MICO</name>
<dbReference type="SMART" id="SM00849">
    <property type="entry name" value="Lactamase_B"/>
    <property type="match status" value="1"/>
</dbReference>
<dbReference type="InterPro" id="IPR050855">
    <property type="entry name" value="NDM-1-like"/>
</dbReference>
<dbReference type="AlphaFoldDB" id="A0A7G6Y8P0"/>
<dbReference type="EMBL" id="CP043641">
    <property type="protein sequence ID" value="QNE34855.1"/>
    <property type="molecule type" value="Genomic_DNA"/>
</dbReference>
<proteinExistence type="predicted"/>
<reference evidence="3" key="1">
    <citation type="submission" date="2019-09" db="EMBL/GenBank/DDBJ databases">
        <title>Antimicrobial potential of Antarctic Bacteria.</title>
        <authorList>
            <person name="Benaud N."/>
            <person name="Edwards R.J."/>
            <person name="Ferrari B.C."/>
        </authorList>
    </citation>
    <scope>NUCLEOTIDE SEQUENCE [LARGE SCALE GENOMIC DNA]</scope>
    <source>
        <strain evidence="3">INR9</strain>
    </source>
</reference>
<dbReference type="SUPFAM" id="SSF56281">
    <property type="entry name" value="Metallo-hydrolase/oxidoreductase"/>
    <property type="match status" value="1"/>
</dbReference>
<feature type="domain" description="Metallo-beta-lactamase" evidence="1">
    <location>
        <begin position="29"/>
        <end position="237"/>
    </location>
</feature>
<accession>A0A7G6Y8P0</accession>
<dbReference type="KEGG" id="lse:F1C12_06755"/>
<keyword evidence="2" id="KW-0378">Hydrolase</keyword>
<dbReference type="PANTHER" id="PTHR42951:SF22">
    <property type="entry name" value="METALLO BETA-LACTAMASE SUPERFAMILY LIPOPROTEIN"/>
    <property type="match status" value="1"/>
</dbReference>
<dbReference type="Pfam" id="PF00753">
    <property type="entry name" value="Lactamase_B"/>
    <property type="match status" value="1"/>
</dbReference>
<dbReference type="InterPro" id="IPR001279">
    <property type="entry name" value="Metallo-B-lactamas"/>
</dbReference>
<gene>
    <name evidence="2" type="ORF">F1C12_06755</name>
</gene>
<dbReference type="Proteomes" id="UP000515511">
    <property type="component" value="Chromosome"/>
</dbReference>